<protein>
    <submittedName>
        <fullName evidence="3">LysR family transcriptional regulator</fullName>
    </submittedName>
</protein>
<evidence type="ECO:0000259" key="2">
    <source>
        <dbReference type="PROSITE" id="PS50931"/>
    </source>
</evidence>
<reference evidence="3 4" key="1">
    <citation type="journal article" date="2016" name="Appl. Environ. Microbiol.">
        <title>Whole genome relationships among Francisella bacteria of diverse origin define new species and provide specific regions for detection.</title>
        <authorList>
            <person name="Challacombe J.F."/>
            <person name="Petersen J.M."/>
            <person name="Gallegos-Graves V."/>
            <person name="Hodge D."/>
            <person name="Pillai S."/>
            <person name="Kuske C.R."/>
        </authorList>
    </citation>
    <scope>NUCLEOTIDE SEQUENCE [LARGE SCALE GENOMIC DNA]</scope>
    <source>
        <strain evidence="4">TX07-7310</strain>
    </source>
</reference>
<dbReference type="KEGG" id="frx:F7310_03925"/>
<dbReference type="GO" id="GO:0003700">
    <property type="term" value="F:DNA-binding transcription factor activity"/>
    <property type="evidence" value="ECO:0007669"/>
    <property type="project" value="InterPro"/>
</dbReference>
<dbReference type="SUPFAM" id="SSF46785">
    <property type="entry name" value="Winged helix' DNA-binding domain"/>
    <property type="match status" value="1"/>
</dbReference>
<dbReference type="InterPro" id="IPR058163">
    <property type="entry name" value="LysR-type_TF_proteobact-type"/>
</dbReference>
<gene>
    <name evidence="3" type="ORF">F7310_03925</name>
</gene>
<dbReference type="SUPFAM" id="SSF53850">
    <property type="entry name" value="Periplasmic binding protein-like II"/>
    <property type="match status" value="1"/>
</dbReference>
<sequence length="292" mass="33930">MIKKNDLPPLNSLPVFMAVMKTKSYTKAAEQLFMTHSAVSQSIKKLETYFDRKLFLTQKRRLIITDLAKEYYSKIDPLVTEIYQSTNVFKEHKINKISVNCVTTLCANWLIPRFDNILEAFDGIDIQLITKGRRVDFDNDDIDLSIEYGSDEEFENRNRQKLASGELVLVSNIKQVGKTFEEIITTQKLIFVDDEMRASDYIQWCKHNNIDHKYNKKVIFKNSIQAINACFSGIGFFVTEKLLINDLIENSLLYMPKQKSLPADKSYYLLSKESNSKVFKKMNTLLHSFLNE</sequence>
<dbReference type="PANTHER" id="PTHR30537">
    <property type="entry name" value="HTH-TYPE TRANSCRIPTIONAL REGULATOR"/>
    <property type="match status" value="1"/>
</dbReference>
<name>A0A1L4BRT1_9GAMM</name>
<dbReference type="PROSITE" id="PS50931">
    <property type="entry name" value="HTH_LYSR"/>
    <property type="match status" value="1"/>
</dbReference>
<feature type="domain" description="HTH lysR-type" evidence="2">
    <location>
        <begin position="8"/>
        <end position="65"/>
    </location>
</feature>
<dbReference type="InterPro" id="IPR000847">
    <property type="entry name" value="LysR_HTH_N"/>
</dbReference>
<dbReference type="Gene3D" id="3.40.190.10">
    <property type="entry name" value="Periplasmic binding protein-like II"/>
    <property type="match status" value="2"/>
</dbReference>
<organism evidence="3 4">
    <name type="scientific">Francisella uliginis</name>
    <dbReference type="NCBI Taxonomy" id="573570"/>
    <lineage>
        <taxon>Bacteria</taxon>
        <taxon>Pseudomonadati</taxon>
        <taxon>Pseudomonadota</taxon>
        <taxon>Gammaproteobacteria</taxon>
        <taxon>Thiotrichales</taxon>
        <taxon>Francisellaceae</taxon>
        <taxon>Francisella</taxon>
    </lineage>
</organism>
<dbReference type="Proteomes" id="UP000184222">
    <property type="component" value="Chromosome"/>
</dbReference>
<dbReference type="AlphaFoldDB" id="A0A1L4BRT1"/>
<dbReference type="InterPro" id="IPR036390">
    <property type="entry name" value="WH_DNA-bd_sf"/>
</dbReference>
<keyword evidence="4" id="KW-1185">Reference proteome</keyword>
<comment type="similarity">
    <text evidence="1">Belongs to the LysR transcriptional regulatory family.</text>
</comment>
<dbReference type="OrthoDB" id="5526340at2"/>
<dbReference type="STRING" id="573570.F7310_03925"/>
<dbReference type="PANTHER" id="PTHR30537:SF26">
    <property type="entry name" value="GLYCINE CLEAVAGE SYSTEM TRANSCRIPTIONAL ACTIVATOR"/>
    <property type="match status" value="1"/>
</dbReference>
<evidence type="ECO:0000313" key="3">
    <source>
        <dbReference type="EMBL" id="API86553.1"/>
    </source>
</evidence>
<dbReference type="Gene3D" id="1.10.10.10">
    <property type="entry name" value="Winged helix-like DNA-binding domain superfamily/Winged helix DNA-binding domain"/>
    <property type="match status" value="1"/>
</dbReference>
<dbReference type="RefSeq" id="WP_072711935.1">
    <property type="nucleotide sequence ID" value="NZ_CP016796.1"/>
</dbReference>
<dbReference type="InterPro" id="IPR036388">
    <property type="entry name" value="WH-like_DNA-bd_sf"/>
</dbReference>
<dbReference type="Pfam" id="PF00126">
    <property type="entry name" value="HTH_1"/>
    <property type="match status" value="1"/>
</dbReference>
<dbReference type="GO" id="GO:0006351">
    <property type="term" value="P:DNA-templated transcription"/>
    <property type="evidence" value="ECO:0007669"/>
    <property type="project" value="TreeGrafter"/>
</dbReference>
<accession>A0A1L4BRT1</accession>
<dbReference type="EMBL" id="CP016796">
    <property type="protein sequence ID" value="API86553.1"/>
    <property type="molecule type" value="Genomic_DNA"/>
</dbReference>
<dbReference type="GO" id="GO:0043565">
    <property type="term" value="F:sequence-specific DNA binding"/>
    <property type="evidence" value="ECO:0007669"/>
    <property type="project" value="TreeGrafter"/>
</dbReference>
<evidence type="ECO:0000313" key="4">
    <source>
        <dbReference type="Proteomes" id="UP000184222"/>
    </source>
</evidence>
<proteinExistence type="inferred from homology"/>
<evidence type="ECO:0000256" key="1">
    <source>
        <dbReference type="ARBA" id="ARBA00009437"/>
    </source>
</evidence>